<dbReference type="InterPro" id="IPR013024">
    <property type="entry name" value="GGCT-like"/>
</dbReference>
<dbReference type="InterPro" id="IPR045038">
    <property type="entry name" value="AIG2-like"/>
</dbReference>
<dbReference type="PANTHER" id="PTHR31544:SF4">
    <property type="entry name" value="GAMMA-GLUTAMYLCYCLOTRANSFERASE-RELATED"/>
    <property type="match status" value="1"/>
</dbReference>
<proteinExistence type="inferred from homology"/>
<comment type="similarity">
    <text evidence="1">Belongs to the gamma-glutamylcyclotransferase family.</text>
</comment>
<accession>A0AA39YTS2</accession>
<name>A0AA39YTS2_9PEZI</name>
<keyword evidence="3" id="KW-1185">Reference proteome</keyword>
<evidence type="ECO:0000256" key="1">
    <source>
        <dbReference type="ARBA" id="ARBA00008861"/>
    </source>
</evidence>
<evidence type="ECO:0000313" key="2">
    <source>
        <dbReference type="EMBL" id="KAK0657285.1"/>
    </source>
</evidence>
<reference evidence="2" key="1">
    <citation type="submission" date="2023-06" db="EMBL/GenBank/DDBJ databases">
        <title>Genome-scale phylogeny and comparative genomics of the fungal order Sordariales.</title>
        <authorList>
            <consortium name="Lawrence Berkeley National Laboratory"/>
            <person name="Hensen N."/>
            <person name="Bonometti L."/>
            <person name="Westerberg I."/>
            <person name="Brannstrom I.O."/>
            <person name="Guillou S."/>
            <person name="Cros-Aarteil S."/>
            <person name="Calhoun S."/>
            <person name="Haridas S."/>
            <person name="Kuo A."/>
            <person name="Mondo S."/>
            <person name="Pangilinan J."/>
            <person name="Riley R."/>
            <person name="Labutti K."/>
            <person name="Andreopoulos B."/>
            <person name="Lipzen A."/>
            <person name="Chen C."/>
            <person name="Yanf M."/>
            <person name="Daum C."/>
            <person name="Ng V."/>
            <person name="Clum A."/>
            <person name="Steindorff A."/>
            <person name="Ohm R."/>
            <person name="Martin F."/>
            <person name="Silar P."/>
            <person name="Natvig D."/>
            <person name="Lalanne C."/>
            <person name="Gautier V."/>
            <person name="Ament-Velasquez S.L."/>
            <person name="Kruys A."/>
            <person name="Hutchinson M.I."/>
            <person name="Powell A.J."/>
            <person name="Barry K."/>
            <person name="Miller A.N."/>
            <person name="Grigoriev I.V."/>
            <person name="Debuchy R."/>
            <person name="Gladieux P."/>
            <person name="Thoren M.H."/>
            <person name="Johannesson H."/>
        </authorList>
    </citation>
    <scope>NUCLEOTIDE SEQUENCE</scope>
    <source>
        <strain evidence="2">SMH2532-1</strain>
    </source>
</reference>
<dbReference type="Proteomes" id="UP001174936">
    <property type="component" value="Unassembled WGS sequence"/>
</dbReference>
<evidence type="ECO:0000313" key="3">
    <source>
        <dbReference type="Proteomes" id="UP001174936"/>
    </source>
</evidence>
<sequence length="286" mass="32259">MEFHDLMSELESMATCAIDDQVDEISVQKWQSLFGYSHSAAQDKIKSHRADISRNPLSDTQWDLIRTEKEAVGYDKEAYEHSLSLLAAKKAHQVTSPSPSTTKKEARANINAVRKAGRDDTLTIVPGRDSDGEPTNWCIVSGTIKSNIIAAYFTPFFVPYKLAEKDLSRHSHHPTLGIDATLPQYRLDNGVEPSPGQGEYPVWYFFYGTLMEPEVIARVVGDMEPVYRRARVRGGKLTTWEGKYKALEEESLRAFETDRYEVVRCGIEMLEGGEKVKGLTFRFVGD</sequence>
<evidence type="ECO:0008006" key="4">
    <source>
        <dbReference type="Google" id="ProtNLM"/>
    </source>
</evidence>
<comment type="caution">
    <text evidence="2">The sequence shown here is derived from an EMBL/GenBank/DDBJ whole genome shotgun (WGS) entry which is preliminary data.</text>
</comment>
<organism evidence="2 3">
    <name type="scientific">Cercophora newfieldiana</name>
    <dbReference type="NCBI Taxonomy" id="92897"/>
    <lineage>
        <taxon>Eukaryota</taxon>
        <taxon>Fungi</taxon>
        <taxon>Dikarya</taxon>
        <taxon>Ascomycota</taxon>
        <taxon>Pezizomycotina</taxon>
        <taxon>Sordariomycetes</taxon>
        <taxon>Sordariomycetidae</taxon>
        <taxon>Sordariales</taxon>
        <taxon>Lasiosphaeriaceae</taxon>
        <taxon>Cercophora</taxon>
    </lineage>
</organism>
<protein>
    <recommendedName>
        <fullName evidence="4">Gamma-glutamylcyclotransferase AIG2-like domain-containing protein</fullName>
    </recommendedName>
</protein>
<gene>
    <name evidence="2" type="ORF">B0T16DRAFT_425566</name>
</gene>
<dbReference type="CDD" id="cd06661">
    <property type="entry name" value="GGCT_like"/>
    <property type="match status" value="1"/>
</dbReference>
<dbReference type="AlphaFoldDB" id="A0AA39YTS2"/>
<dbReference type="EMBL" id="JAULSV010000001">
    <property type="protein sequence ID" value="KAK0657285.1"/>
    <property type="molecule type" value="Genomic_DNA"/>
</dbReference>
<dbReference type="Gene3D" id="3.10.490.10">
    <property type="entry name" value="Gamma-glutamyl cyclotransferase-like"/>
    <property type="match status" value="1"/>
</dbReference>
<dbReference type="PANTHER" id="PTHR31544">
    <property type="entry name" value="AIG2-LIKE PROTEIN D"/>
    <property type="match status" value="1"/>
</dbReference>